<accession>A0A161VLP7</accession>
<name>A0A161VLP7_NODSP</name>
<organism evidence="1 2">
    <name type="scientific">Nodularia spumigena CENA596</name>
    <dbReference type="NCBI Taxonomy" id="1819295"/>
    <lineage>
        <taxon>Bacteria</taxon>
        <taxon>Bacillati</taxon>
        <taxon>Cyanobacteriota</taxon>
        <taxon>Cyanophyceae</taxon>
        <taxon>Nostocales</taxon>
        <taxon>Nodulariaceae</taxon>
        <taxon>Nodularia</taxon>
    </lineage>
</organism>
<dbReference type="EMBL" id="LWAJ01000290">
    <property type="protein sequence ID" value="KZL47635.1"/>
    <property type="molecule type" value="Genomic_DNA"/>
</dbReference>
<evidence type="ECO:0000313" key="1">
    <source>
        <dbReference type="EMBL" id="KZL47635.1"/>
    </source>
</evidence>
<dbReference type="AlphaFoldDB" id="A0A161VLP7"/>
<reference evidence="1 2" key="1">
    <citation type="submission" date="2016-04" db="EMBL/GenBank/DDBJ databases">
        <title>Draft Genome Assembly of the Bloom-forming Cyanobacterium Nodularia spumigena Strain CENA596 in Shrimp Production Ponds.</title>
        <authorList>
            <person name="Popin R.V."/>
            <person name="Rigonato J."/>
            <person name="Abreu V.A."/>
            <person name="Andreote A.P."/>
            <person name="Silveira S.B."/>
            <person name="Odebrecht C."/>
            <person name="Fiore M.F."/>
        </authorList>
    </citation>
    <scope>NUCLEOTIDE SEQUENCE [LARGE SCALE GENOMIC DNA]</scope>
    <source>
        <strain evidence="1 2">CENA596</strain>
    </source>
</reference>
<evidence type="ECO:0000313" key="2">
    <source>
        <dbReference type="Proteomes" id="UP000076555"/>
    </source>
</evidence>
<comment type="caution">
    <text evidence="1">The sequence shown here is derived from an EMBL/GenBank/DDBJ whole genome shotgun (WGS) entry which is preliminary data.</text>
</comment>
<proteinExistence type="predicted"/>
<protein>
    <submittedName>
        <fullName evidence="1">Uncharacterized protein</fullName>
    </submittedName>
</protein>
<dbReference type="Proteomes" id="UP000076555">
    <property type="component" value="Unassembled WGS sequence"/>
</dbReference>
<sequence>MAVIKASKLVIFEADWKVLSAELRVSFFPPAPSTQPPSLFSLGRFFTASTTKIIFLQSLR</sequence>
<gene>
    <name evidence="1" type="ORF">A2T98_22175</name>
</gene>